<dbReference type="PROSITE" id="PS51257">
    <property type="entry name" value="PROKAR_LIPOPROTEIN"/>
    <property type="match status" value="1"/>
</dbReference>
<organism evidence="7 8">
    <name type="scientific">Paenibacillus oceani</name>
    <dbReference type="NCBI Taxonomy" id="2772510"/>
    <lineage>
        <taxon>Bacteria</taxon>
        <taxon>Bacillati</taxon>
        <taxon>Bacillota</taxon>
        <taxon>Bacilli</taxon>
        <taxon>Bacillales</taxon>
        <taxon>Paenibacillaceae</taxon>
        <taxon>Paenibacillus</taxon>
    </lineage>
</organism>
<reference evidence="7" key="1">
    <citation type="submission" date="2020-09" db="EMBL/GenBank/DDBJ databases">
        <title>A novel bacterium of genus Paenibacillus, isolated from South China Sea.</title>
        <authorList>
            <person name="Huang H."/>
            <person name="Mo K."/>
            <person name="Hu Y."/>
        </authorList>
    </citation>
    <scope>NUCLEOTIDE SEQUENCE</scope>
    <source>
        <strain evidence="7">IB182363</strain>
    </source>
</reference>
<dbReference type="AlphaFoldDB" id="A0A927H2Z1"/>
<evidence type="ECO:0000256" key="6">
    <source>
        <dbReference type="SAM" id="SignalP"/>
    </source>
</evidence>
<dbReference type="SUPFAM" id="SSF53850">
    <property type="entry name" value="Periplasmic binding protein-like II"/>
    <property type="match status" value="1"/>
</dbReference>
<accession>A0A927H2Z1</accession>
<feature type="chain" id="PRO_5037986866" evidence="6">
    <location>
        <begin position="21"/>
        <end position="435"/>
    </location>
</feature>
<evidence type="ECO:0000256" key="5">
    <source>
        <dbReference type="ARBA" id="ARBA00023288"/>
    </source>
</evidence>
<comment type="caution">
    <text evidence="7">The sequence shown here is derived from an EMBL/GenBank/DDBJ whole genome shotgun (WGS) entry which is preliminary data.</text>
</comment>
<feature type="signal peptide" evidence="6">
    <location>
        <begin position="1"/>
        <end position="20"/>
    </location>
</feature>
<dbReference type="EMBL" id="JACXJA010000048">
    <property type="protein sequence ID" value="MBD2865878.1"/>
    <property type="molecule type" value="Genomic_DNA"/>
</dbReference>
<dbReference type="Pfam" id="PF01547">
    <property type="entry name" value="SBP_bac_1"/>
    <property type="match status" value="1"/>
</dbReference>
<evidence type="ECO:0000256" key="2">
    <source>
        <dbReference type="ARBA" id="ARBA00022729"/>
    </source>
</evidence>
<keyword evidence="3" id="KW-0472">Membrane</keyword>
<dbReference type="PANTHER" id="PTHR43649:SF33">
    <property type="entry name" value="POLYGALACTURONAN_RHAMNOGALACTURONAN-BINDING PROTEIN YTCQ"/>
    <property type="match status" value="1"/>
</dbReference>
<dbReference type="Gene3D" id="3.40.190.10">
    <property type="entry name" value="Periplasmic binding protein-like II"/>
    <property type="match status" value="1"/>
</dbReference>
<dbReference type="InterPro" id="IPR050490">
    <property type="entry name" value="Bact_solute-bd_prot1"/>
</dbReference>
<protein>
    <submittedName>
        <fullName evidence="7">Extracellular solute-binding protein</fullName>
    </submittedName>
</protein>
<gene>
    <name evidence="7" type="ORF">IDH45_28235</name>
</gene>
<dbReference type="RefSeq" id="WP_190931498.1">
    <property type="nucleotide sequence ID" value="NZ_JACXJA010000048.1"/>
</dbReference>
<dbReference type="InterPro" id="IPR006059">
    <property type="entry name" value="SBP"/>
</dbReference>
<name>A0A927H2Z1_9BACL</name>
<evidence type="ECO:0000256" key="3">
    <source>
        <dbReference type="ARBA" id="ARBA00023136"/>
    </source>
</evidence>
<dbReference type="Proteomes" id="UP000639396">
    <property type="component" value="Unassembled WGS sequence"/>
</dbReference>
<keyword evidence="8" id="KW-1185">Reference proteome</keyword>
<evidence type="ECO:0000313" key="7">
    <source>
        <dbReference type="EMBL" id="MBD2865878.1"/>
    </source>
</evidence>
<dbReference type="PANTHER" id="PTHR43649">
    <property type="entry name" value="ARABINOSE-BINDING PROTEIN-RELATED"/>
    <property type="match status" value="1"/>
</dbReference>
<proteinExistence type="predicted"/>
<evidence type="ECO:0000256" key="1">
    <source>
        <dbReference type="ARBA" id="ARBA00022475"/>
    </source>
</evidence>
<keyword evidence="4" id="KW-0564">Palmitate</keyword>
<keyword evidence="2 6" id="KW-0732">Signal</keyword>
<sequence>MKRLFTAVCLLGTVALTACGGGKEDGQPEKQAKQVKEAPEPFTMTIYAAGVKPEEFDSRFRKALESKFPHVTFKFRTSGKGSSIQELVAQGDIPDLIRTDIPSLKTSYIDLGLAYDLREQLNVHNYSTSRFNPVFVQEIVDVVKTGELYGLPVPPYFPQVLYYNKDLFDKFGQPYLKDGMRWDEVYELAKKLTRVDGDRIYRGFSAGTIALLRDNPYSQPILDPKTDRLANPDVWKTLFENLKRFYDIPNNTIAKTAVEEGAVFGQGRVAMQVNQYSIYVNLPPELNWDIVSAPAMDGAPKLMPQRGPAYWSITKQSKYKSEAFQAIMTMLSEEVQMQDSRGGIPTTLASKEIAANLGKDHPVYSKKNTGAVNYYAPIPPTAKREAGLADVPLGTQQNLVANTFQKVATGEMDINTALNDISEKLRKEVEKEKSK</sequence>
<keyword evidence="1" id="KW-1003">Cell membrane</keyword>
<evidence type="ECO:0000256" key="4">
    <source>
        <dbReference type="ARBA" id="ARBA00023139"/>
    </source>
</evidence>
<keyword evidence="5" id="KW-0449">Lipoprotein</keyword>
<evidence type="ECO:0000313" key="8">
    <source>
        <dbReference type="Proteomes" id="UP000639396"/>
    </source>
</evidence>